<name>A0ABP8GD94_9BACT</name>
<reference evidence="3" key="1">
    <citation type="journal article" date="2019" name="Int. J. Syst. Evol. Microbiol.">
        <title>The Global Catalogue of Microorganisms (GCM) 10K type strain sequencing project: providing services to taxonomists for standard genome sequencing and annotation.</title>
        <authorList>
            <consortium name="The Broad Institute Genomics Platform"/>
            <consortium name="The Broad Institute Genome Sequencing Center for Infectious Disease"/>
            <person name="Wu L."/>
            <person name="Ma J."/>
        </authorList>
    </citation>
    <scope>NUCLEOTIDE SEQUENCE [LARGE SCALE GENOMIC DNA]</scope>
    <source>
        <strain evidence="3">JCM 17919</strain>
    </source>
</reference>
<sequence length="224" mass="25726">MKMTSLNYWWRKRDATVQVLLASVGFSIALLVFRIAYSGSLALLFLAWNGFLALLPWALGRVLRRRVDWIERPFPFYALFLGWLLFLPNTFYITTDLLHLRPRPGIPVWFDLVLLFSFAWNGLLLGMLTLRDMEAVAMARWGLRKGLLFSIPVLALSGLGVFIGRYWRYNSWDVLTAPGGLLRDLAGLLLHPVHNRFDWSMIICFTGLLVLLYASLRRLAASFS</sequence>
<protein>
    <submittedName>
        <fullName evidence="2">DUF1361 domain-containing protein</fullName>
    </submittedName>
</protein>
<keyword evidence="1" id="KW-1133">Transmembrane helix</keyword>
<dbReference type="InterPro" id="IPR009793">
    <property type="entry name" value="DUF1361"/>
</dbReference>
<feature type="transmembrane region" description="Helical" evidence="1">
    <location>
        <begin position="43"/>
        <end position="62"/>
    </location>
</feature>
<dbReference type="EMBL" id="BAABGY010000002">
    <property type="protein sequence ID" value="GAA4322246.1"/>
    <property type="molecule type" value="Genomic_DNA"/>
</dbReference>
<evidence type="ECO:0000256" key="1">
    <source>
        <dbReference type="SAM" id="Phobius"/>
    </source>
</evidence>
<evidence type="ECO:0000313" key="2">
    <source>
        <dbReference type="EMBL" id="GAA4322246.1"/>
    </source>
</evidence>
<comment type="caution">
    <text evidence="2">The sequence shown here is derived from an EMBL/GenBank/DDBJ whole genome shotgun (WGS) entry which is preliminary data.</text>
</comment>
<dbReference type="Proteomes" id="UP001501725">
    <property type="component" value="Unassembled WGS sequence"/>
</dbReference>
<feature type="transmembrane region" description="Helical" evidence="1">
    <location>
        <begin position="74"/>
        <end position="94"/>
    </location>
</feature>
<keyword evidence="1" id="KW-0472">Membrane</keyword>
<dbReference type="Pfam" id="PF07099">
    <property type="entry name" value="DUF1361"/>
    <property type="match status" value="1"/>
</dbReference>
<feature type="transmembrane region" description="Helical" evidence="1">
    <location>
        <begin position="147"/>
        <end position="167"/>
    </location>
</feature>
<dbReference type="RefSeq" id="WP_345253658.1">
    <property type="nucleotide sequence ID" value="NZ_BAABGY010000002.1"/>
</dbReference>
<keyword evidence="3" id="KW-1185">Reference proteome</keyword>
<organism evidence="2 3">
    <name type="scientific">Flaviaesturariibacter amylovorans</name>
    <dbReference type="NCBI Taxonomy" id="1084520"/>
    <lineage>
        <taxon>Bacteria</taxon>
        <taxon>Pseudomonadati</taxon>
        <taxon>Bacteroidota</taxon>
        <taxon>Chitinophagia</taxon>
        <taxon>Chitinophagales</taxon>
        <taxon>Chitinophagaceae</taxon>
        <taxon>Flaviaestuariibacter</taxon>
    </lineage>
</organism>
<proteinExistence type="predicted"/>
<feature type="transmembrane region" description="Helical" evidence="1">
    <location>
        <begin position="106"/>
        <end position="126"/>
    </location>
</feature>
<keyword evidence="1" id="KW-0812">Transmembrane</keyword>
<accession>A0ABP8GD94</accession>
<feature type="transmembrane region" description="Helical" evidence="1">
    <location>
        <begin position="20"/>
        <end position="37"/>
    </location>
</feature>
<evidence type="ECO:0000313" key="3">
    <source>
        <dbReference type="Proteomes" id="UP001501725"/>
    </source>
</evidence>
<gene>
    <name evidence="2" type="ORF">GCM10023184_08510</name>
</gene>
<feature type="transmembrane region" description="Helical" evidence="1">
    <location>
        <begin position="199"/>
        <end position="216"/>
    </location>
</feature>